<gene>
    <name evidence="4" type="ORF">DFH08DRAFT_961883</name>
</gene>
<dbReference type="PANTHER" id="PTHR40465">
    <property type="entry name" value="CHROMOSOME 1, WHOLE GENOME SHOTGUN SEQUENCE"/>
    <property type="match status" value="1"/>
</dbReference>
<proteinExistence type="predicted"/>
<keyword evidence="2" id="KW-0812">Transmembrane</keyword>
<feature type="domain" description="DUF6534" evidence="3">
    <location>
        <begin position="180"/>
        <end position="280"/>
    </location>
</feature>
<keyword evidence="5" id="KW-1185">Reference proteome</keyword>
<name>A0AAD7EP96_9AGAR</name>
<reference evidence="4" key="1">
    <citation type="submission" date="2023-03" db="EMBL/GenBank/DDBJ databases">
        <title>Massive genome expansion in bonnet fungi (Mycena s.s.) driven by repeated elements and novel gene families across ecological guilds.</title>
        <authorList>
            <consortium name="Lawrence Berkeley National Laboratory"/>
            <person name="Harder C.B."/>
            <person name="Miyauchi S."/>
            <person name="Viragh M."/>
            <person name="Kuo A."/>
            <person name="Thoen E."/>
            <person name="Andreopoulos B."/>
            <person name="Lu D."/>
            <person name="Skrede I."/>
            <person name="Drula E."/>
            <person name="Henrissat B."/>
            <person name="Morin E."/>
            <person name="Kohler A."/>
            <person name="Barry K."/>
            <person name="LaButti K."/>
            <person name="Morin E."/>
            <person name="Salamov A."/>
            <person name="Lipzen A."/>
            <person name="Mereny Z."/>
            <person name="Hegedus B."/>
            <person name="Baldrian P."/>
            <person name="Stursova M."/>
            <person name="Weitz H."/>
            <person name="Taylor A."/>
            <person name="Grigoriev I.V."/>
            <person name="Nagy L.G."/>
            <person name="Martin F."/>
            <person name="Kauserud H."/>
        </authorList>
    </citation>
    <scope>NUCLEOTIDE SEQUENCE</scope>
    <source>
        <strain evidence="4">CBHHK002</strain>
    </source>
</reference>
<evidence type="ECO:0000313" key="4">
    <source>
        <dbReference type="EMBL" id="KAJ7343733.1"/>
    </source>
</evidence>
<evidence type="ECO:0000256" key="2">
    <source>
        <dbReference type="SAM" id="Phobius"/>
    </source>
</evidence>
<feature type="transmembrane region" description="Helical" evidence="2">
    <location>
        <begin position="61"/>
        <end position="82"/>
    </location>
</feature>
<comment type="caution">
    <text evidence="4">The sequence shown here is derived from an EMBL/GenBank/DDBJ whole genome shotgun (WGS) entry which is preliminary data.</text>
</comment>
<feature type="transmembrane region" description="Helical" evidence="2">
    <location>
        <begin position="175"/>
        <end position="195"/>
    </location>
</feature>
<keyword evidence="2" id="KW-1133">Transmembrane helix</keyword>
<feature type="region of interest" description="Disordered" evidence="1">
    <location>
        <begin position="284"/>
        <end position="306"/>
    </location>
</feature>
<feature type="transmembrane region" description="Helical" evidence="2">
    <location>
        <begin position="253"/>
        <end position="276"/>
    </location>
</feature>
<feature type="transmembrane region" description="Helical" evidence="2">
    <location>
        <begin position="20"/>
        <end position="49"/>
    </location>
</feature>
<dbReference type="EMBL" id="JARIHO010000022">
    <property type="protein sequence ID" value="KAJ7343733.1"/>
    <property type="molecule type" value="Genomic_DNA"/>
</dbReference>
<evidence type="ECO:0000313" key="5">
    <source>
        <dbReference type="Proteomes" id="UP001218218"/>
    </source>
</evidence>
<feature type="transmembrane region" description="Helical" evidence="2">
    <location>
        <begin position="102"/>
        <end position="122"/>
    </location>
</feature>
<evidence type="ECO:0000259" key="3">
    <source>
        <dbReference type="Pfam" id="PF20152"/>
    </source>
</evidence>
<dbReference type="Proteomes" id="UP001218218">
    <property type="component" value="Unassembled WGS sequence"/>
</dbReference>
<dbReference type="InterPro" id="IPR045339">
    <property type="entry name" value="DUF6534"/>
</dbReference>
<feature type="transmembrane region" description="Helical" evidence="2">
    <location>
        <begin position="225"/>
        <end position="247"/>
    </location>
</feature>
<feature type="transmembrane region" description="Helical" evidence="2">
    <location>
        <begin position="134"/>
        <end position="155"/>
    </location>
</feature>
<dbReference type="Pfam" id="PF20152">
    <property type="entry name" value="DUF6534"/>
    <property type="match status" value="1"/>
</dbReference>
<sequence>MSGQNGAPSGGLPPDAQAAINISLGAVVVGNYLSFLAMGVVGCYTWMYFSTFPNDRWIFKLLASICFIMCLADTAGTGIWVYDWSVADYANPGVIGFTHWAFPAEAMFVGTAGTLVQCFYAWRVWLVSTRKNWILPVIIVSLSVMGWCVVCWMVSVITTHKLVAELSLVSPTVYIWLGGSVGADLLITTSMIYYLDLRFRTKAASKPGLLDHFGQRVTRSRFREIIYRTVECNVLSLIAQTATIGLFNSPSVGLYFALPDMTLAKIYTFSLIISLLGRRSNGTGLSGVRNTSSKSGGEQHAISDRRARISNSSTRVEVTVSVQRETV</sequence>
<dbReference type="AlphaFoldDB" id="A0AAD7EP96"/>
<evidence type="ECO:0000256" key="1">
    <source>
        <dbReference type="SAM" id="MobiDB-lite"/>
    </source>
</evidence>
<protein>
    <recommendedName>
        <fullName evidence="3">DUF6534 domain-containing protein</fullName>
    </recommendedName>
</protein>
<feature type="compositionally biased region" description="Polar residues" evidence="1">
    <location>
        <begin position="284"/>
        <end position="296"/>
    </location>
</feature>
<accession>A0AAD7EP96</accession>
<keyword evidence="2" id="KW-0472">Membrane</keyword>
<organism evidence="4 5">
    <name type="scientific">Mycena albidolilacea</name>
    <dbReference type="NCBI Taxonomy" id="1033008"/>
    <lineage>
        <taxon>Eukaryota</taxon>
        <taxon>Fungi</taxon>
        <taxon>Dikarya</taxon>
        <taxon>Basidiomycota</taxon>
        <taxon>Agaricomycotina</taxon>
        <taxon>Agaricomycetes</taxon>
        <taxon>Agaricomycetidae</taxon>
        <taxon>Agaricales</taxon>
        <taxon>Marasmiineae</taxon>
        <taxon>Mycenaceae</taxon>
        <taxon>Mycena</taxon>
    </lineage>
</organism>
<dbReference type="PANTHER" id="PTHR40465:SF1">
    <property type="entry name" value="DUF6534 DOMAIN-CONTAINING PROTEIN"/>
    <property type="match status" value="1"/>
</dbReference>